<evidence type="ECO:0000256" key="1">
    <source>
        <dbReference type="SAM" id="Phobius"/>
    </source>
</evidence>
<keyword evidence="3" id="KW-1185">Reference proteome</keyword>
<proteinExistence type="predicted"/>
<dbReference type="STRING" id="1640674.SAMN05216323_104928"/>
<keyword evidence="1" id="KW-0472">Membrane</keyword>
<dbReference type="EMBL" id="FMYP01000049">
    <property type="protein sequence ID" value="SDC76604.1"/>
    <property type="molecule type" value="Genomic_DNA"/>
</dbReference>
<name>A0A1G6PAI2_9BACT</name>
<feature type="transmembrane region" description="Helical" evidence="1">
    <location>
        <begin position="32"/>
        <end position="51"/>
    </location>
</feature>
<dbReference type="Proteomes" id="UP000199452">
    <property type="component" value="Unassembled WGS sequence"/>
</dbReference>
<keyword evidence="1" id="KW-0812">Transmembrane</keyword>
<organism evidence="2 3">
    <name type="scientific">Williamwhitmania taraxaci</name>
    <dbReference type="NCBI Taxonomy" id="1640674"/>
    <lineage>
        <taxon>Bacteria</taxon>
        <taxon>Pseudomonadati</taxon>
        <taxon>Bacteroidota</taxon>
        <taxon>Bacteroidia</taxon>
        <taxon>Bacteroidales</taxon>
        <taxon>Williamwhitmaniaceae</taxon>
        <taxon>Williamwhitmania</taxon>
    </lineage>
</organism>
<dbReference type="AlphaFoldDB" id="A0A1G6PAI2"/>
<reference evidence="2 3" key="1">
    <citation type="submission" date="2016-09" db="EMBL/GenBank/DDBJ databases">
        <authorList>
            <person name="Capua I."/>
            <person name="De Benedictis P."/>
            <person name="Joannis T."/>
            <person name="Lombin L.H."/>
            <person name="Cattoli G."/>
        </authorList>
    </citation>
    <scope>NUCLEOTIDE SEQUENCE [LARGE SCALE GENOMIC DNA]</scope>
    <source>
        <strain evidence="2 3">A7P-90m</strain>
    </source>
</reference>
<protein>
    <submittedName>
        <fullName evidence="2">Uncharacterized protein</fullName>
    </submittedName>
</protein>
<sequence>MKWDLIKLQKELLQKYPDIDKLREKSRFHTEMMNGGLIIGCLAFAFIFILGDGETKLISFVSLVMQDSTHKCNLG</sequence>
<accession>A0A1G6PAI2</accession>
<evidence type="ECO:0000313" key="3">
    <source>
        <dbReference type="Proteomes" id="UP000199452"/>
    </source>
</evidence>
<gene>
    <name evidence="2" type="ORF">SAMN05216323_104928</name>
</gene>
<evidence type="ECO:0000313" key="2">
    <source>
        <dbReference type="EMBL" id="SDC76604.1"/>
    </source>
</evidence>
<keyword evidence="1" id="KW-1133">Transmembrane helix</keyword>